<dbReference type="Pfam" id="PF03732">
    <property type="entry name" value="Retrotrans_gag"/>
    <property type="match status" value="1"/>
</dbReference>
<dbReference type="Proteomes" id="UP000652761">
    <property type="component" value="Unassembled WGS sequence"/>
</dbReference>
<evidence type="ECO:0000313" key="3">
    <source>
        <dbReference type="Proteomes" id="UP000652761"/>
    </source>
</evidence>
<dbReference type="OrthoDB" id="1306017at2759"/>
<evidence type="ECO:0000259" key="1">
    <source>
        <dbReference type="Pfam" id="PF03732"/>
    </source>
</evidence>
<dbReference type="AlphaFoldDB" id="A0A843VY67"/>
<sequence length="306" mass="34217">MSFAGRVTDVDLGKATASTVAFRSRRMRVPRSQLSCIFKQVWLNRAFERSARTGEVLCGGSGRFRVLRVFSTCSRHEGIAWSGGNAMWVLLFAFFMEGFVGVIRRGVPGLGFLPVKAMDPPVAFRTRQADPSRSAYERDISGCRIPMATWGPVAFTAEGLFTAPTVNTSLVGSPRFYVSQARVCSGLVPVLGTVEVCIVFLDTLALVVMRNQWSPMGPGKSDEHPLYEELTGSFPTEPVTREAHPYPLSVQIRQAKREQFWTLRQGNLSVLEYEMKFMALSRYAPYVVIDNTMMVEYFIRGLRAEL</sequence>
<protein>
    <recommendedName>
        <fullName evidence="1">Retrotransposon gag domain-containing protein</fullName>
    </recommendedName>
</protein>
<evidence type="ECO:0000313" key="2">
    <source>
        <dbReference type="EMBL" id="MQM00796.1"/>
    </source>
</evidence>
<comment type="caution">
    <text evidence="2">The sequence shown here is derived from an EMBL/GenBank/DDBJ whole genome shotgun (WGS) entry which is preliminary data.</text>
</comment>
<keyword evidence="3" id="KW-1185">Reference proteome</keyword>
<dbReference type="EMBL" id="NMUH01002568">
    <property type="protein sequence ID" value="MQM00796.1"/>
    <property type="molecule type" value="Genomic_DNA"/>
</dbReference>
<dbReference type="InterPro" id="IPR005162">
    <property type="entry name" value="Retrotrans_gag_dom"/>
</dbReference>
<organism evidence="2 3">
    <name type="scientific">Colocasia esculenta</name>
    <name type="common">Wild taro</name>
    <name type="synonym">Arum esculentum</name>
    <dbReference type="NCBI Taxonomy" id="4460"/>
    <lineage>
        <taxon>Eukaryota</taxon>
        <taxon>Viridiplantae</taxon>
        <taxon>Streptophyta</taxon>
        <taxon>Embryophyta</taxon>
        <taxon>Tracheophyta</taxon>
        <taxon>Spermatophyta</taxon>
        <taxon>Magnoliopsida</taxon>
        <taxon>Liliopsida</taxon>
        <taxon>Araceae</taxon>
        <taxon>Aroideae</taxon>
        <taxon>Colocasieae</taxon>
        <taxon>Colocasia</taxon>
    </lineage>
</organism>
<reference evidence="2" key="1">
    <citation type="submission" date="2017-07" db="EMBL/GenBank/DDBJ databases">
        <title>Taro Niue Genome Assembly and Annotation.</title>
        <authorList>
            <person name="Atibalentja N."/>
            <person name="Keating K."/>
            <person name="Fields C.J."/>
        </authorList>
    </citation>
    <scope>NUCLEOTIDE SEQUENCE</scope>
    <source>
        <strain evidence="2">Niue_2</strain>
        <tissue evidence="2">Leaf</tissue>
    </source>
</reference>
<feature type="domain" description="Retrotransposon gag" evidence="1">
    <location>
        <begin position="254"/>
        <end position="303"/>
    </location>
</feature>
<name>A0A843VY67_COLES</name>
<accession>A0A843VY67</accession>
<gene>
    <name evidence="2" type="ORF">Taro_033537</name>
</gene>
<proteinExistence type="predicted"/>